<proteinExistence type="predicted"/>
<dbReference type="EMBL" id="CADCXU010012352">
    <property type="protein sequence ID" value="CAB0002463.1"/>
    <property type="molecule type" value="Genomic_DNA"/>
</dbReference>
<name>A0A6H5GHB0_9HEMI</name>
<evidence type="ECO:0000313" key="3">
    <source>
        <dbReference type="Proteomes" id="UP000479000"/>
    </source>
</evidence>
<keyword evidence="3" id="KW-1185">Reference proteome</keyword>
<dbReference type="AlphaFoldDB" id="A0A6H5GHB0"/>
<protein>
    <submittedName>
        <fullName evidence="2">Uncharacterized protein</fullName>
    </submittedName>
</protein>
<accession>A0A6H5GHB0</accession>
<organism evidence="2 3">
    <name type="scientific">Nesidiocoris tenuis</name>
    <dbReference type="NCBI Taxonomy" id="355587"/>
    <lineage>
        <taxon>Eukaryota</taxon>
        <taxon>Metazoa</taxon>
        <taxon>Ecdysozoa</taxon>
        <taxon>Arthropoda</taxon>
        <taxon>Hexapoda</taxon>
        <taxon>Insecta</taxon>
        <taxon>Pterygota</taxon>
        <taxon>Neoptera</taxon>
        <taxon>Paraneoptera</taxon>
        <taxon>Hemiptera</taxon>
        <taxon>Heteroptera</taxon>
        <taxon>Panheteroptera</taxon>
        <taxon>Cimicomorpha</taxon>
        <taxon>Miridae</taxon>
        <taxon>Dicyphina</taxon>
        <taxon>Nesidiocoris</taxon>
    </lineage>
</organism>
<feature type="compositionally biased region" description="Basic and acidic residues" evidence="1">
    <location>
        <begin position="47"/>
        <end position="58"/>
    </location>
</feature>
<dbReference type="Proteomes" id="UP000479000">
    <property type="component" value="Unassembled WGS sequence"/>
</dbReference>
<sequence>MNHLYFGGRFYGKFTIGEPLSIFFQCLRTFATFEIAQQNGQRLLKLVSHDRPTRRTDQRPSGQTDL</sequence>
<reference evidence="2 3" key="1">
    <citation type="submission" date="2020-02" db="EMBL/GenBank/DDBJ databases">
        <authorList>
            <person name="Ferguson B K."/>
        </authorList>
    </citation>
    <scope>NUCLEOTIDE SEQUENCE [LARGE SCALE GENOMIC DNA]</scope>
</reference>
<evidence type="ECO:0000256" key="1">
    <source>
        <dbReference type="SAM" id="MobiDB-lite"/>
    </source>
</evidence>
<evidence type="ECO:0000313" key="2">
    <source>
        <dbReference type="EMBL" id="CAB0002463.1"/>
    </source>
</evidence>
<gene>
    <name evidence="2" type="ORF">NTEN_LOCUS8250</name>
</gene>
<feature type="non-terminal residue" evidence="2">
    <location>
        <position position="66"/>
    </location>
</feature>
<feature type="region of interest" description="Disordered" evidence="1">
    <location>
        <begin position="46"/>
        <end position="66"/>
    </location>
</feature>